<dbReference type="AlphaFoldDB" id="A0A0F9GFM2"/>
<accession>A0A0F9GFM2</accession>
<name>A0A0F9GFM2_9ZZZZ</name>
<comment type="caution">
    <text evidence="2">The sequence shown here is derived from an EMBL/GenBank/DDBJ whole genome shotgun (WGS) entry which is preliminary data.</text>
</comment>
<protein>
    <submittedName>
        <fullName evidence="2">Uncharacterized protein</fullName>
    </submittedName>
</protein>
<reference evidence="2" key="1">
    <citation type="journal article" date="2015" name="Nature">
        <title>Complex archaea that bridge the gap between prokaryotes and eukaryotes.</title>
        <authorList>
            <person name="Spang A."/>
            <person name="Saw J.H."/>
            <person name="Jorgensen S.L."/>
            <person name="Zaremba-Niedzwiedzka K."/>
            <person name="Martijn J."/>
            <person name="Lind A.E."/>
            <person name="van Eijk R."/>
            <person name="Schleper C."/>
            <person name="Guy L."/>
            <person name="Ettema T.J."/>
        </authorList>
    </citation>
    <scope>NUCLEOTIDE SEQUENCE</scope>
</reference>
<sequence>MNEFLEYADKWAATRSSFGAPMLKFREGATQFRSLDSKPTSRRVHFSSIGNQQPICPGEGCAFCERKDEITVQHYMSVVDRRDDKVKVLIFSPAALEEIADLIRKVSEKLGSTELNSPKNYDISMNRVGKDRYATRFIATQVPNTTLDASKYTAVDLNKILRPMPAEETQKYKGEKAPAPTTSSPTTTARKPKDARQPVSSSVPTVDMKNAIAEDDTVV</sequence>
<dbReference type="EMBL" id="LAZR01020315">
    <property type="protein sequence ID" value="KKL89331.1"/>
    <property type="molecule type" value="Genomic_DNA"/>
</dbReference>
<evidence type="ECO:0000256" key="1">
    <source>
        <dbReference type="SAM" id="MobiDB-lite"/>
    </source>
</evidence>
<gene>
    <name evidence="2" type="ORF">LCGC14_1915800</name>
</gene>
<feature type="region of interest" description="Disordered" evidence="1">
    <location>
        <begin position="167"/>
        <end position="219"/>
    </location>
</feature>
<evidence type="ECO:0000313" key="2">
    <source>
        <dbReference type="EMBL" id="KKL89331.1"/>
    </source>
</evidence>
<proteinExistence type="predicted"/>
<feature type="compositionally biased region" description="Low complexity" evidence="1">
    <location>
        <begin position="177"/>
        <end position="189"/>
    </location>
</feature>
<organism evidence="2">
    <name type="scientific">marine sediment metagenome</name>
    <dbReference type="NCBI Taxonomy" id="412755"/>
    <lineage>
        <taxon>unclassified sequences</taxon>
        <taxon>metagenomes</taxon>
        <taxon>ecological metagenomes</taxon>
    </lineage>
</organism>